<dbReference type="EMBL" id="CP037933">
    <property type="protein sequence ID" value="QBN19520.1"/>
    <property type="molecule type" value="Genomic_DNA"/>
</dbReference>
<dbReference type="InterPro" id="IPR012944">
    <property type="entry name" value="SusD_RagB_dom"/>
</dbReference>
<feature type="domain" description="RagB/SusD" evidence="6">
    <location>
        <begin position="386"/>
        <end position="601"/>
    </location>
</feature>
<evidence type="ECO:0000256" key="2">
    <source>
        <dbReference type="ARBA" id="ARBA00006275"/>
    </source>
</evidence>
<dbReference type="Pfam" id="PF14322">
    <property type="entry name" value="SusD-like_3"/>
    <property type="match status" value="1"/>
</dbReference>
<sequence length="601" mass="67397">MKKIILISGLILSGFLTSCQDSIDEFLEAPTKSSLDESVIFSTPALASGAVDGIKIPFAETNSYRGRFLPYYGLNTDIEWFNASQTDDNKSQLCTYSATANNTEMNTANNAWAMMYSGIERANICVQGLRNFGNPKPGTELGQLLGEALTLRAIYYADLIKSWGDVPMRFEPITTETIYLPKTSRDEIYKQLIKDLGEASTLVAWPKGSSATATVERINKAFVKGLRARLALAASGYQQYPDGVRRSNDPELAVDKMYKLALTECREVITSGTARLEPSFETLWKKYNQEDINAGGESLWELPFSDGRGRMLFSFAVRHTTNDQFHANGSNRGGTAGPLPFVFYDYDQADSRRDVSCVPYLYGAAVSGIAKQVINKDKLDTWYFGKYRYEWMKRFVTSTNDDGVNKMYMRYAEIIMMAAETANEIEGPTAAAPYLKEIRKRAFPLAQHAVKVDAYVNALTTKQAMFNAIVEEHKFEFTGEMERKQALIRWNLLKTNLDLAKDKMARLQARTDEYATVPSTLYYKYNTDNVSLIIYGLNRGETTDPGTGYTAVSWTWTGATAVTKANSLYKAGVNPDAKQFWPIWQVFIESSNGKLVNDYGY</sequence>
<gene>
    <name evidence="8" type="ORF">E1750_12155</name>
</gene>
<dbReference type="SUPFAM" id="SSF48452">
    <property type="entry name" value="TPR-like"/>
    <property type="match status" value="1"/>
</dbReference>
<dbReference type="OrthoDB" id="5694214at2"/>
<evidence type="ECO:0000259" key="7">
    <source>
        <dbReference type="Pfam" id="PF14322"/>
    </source>
</evidence>
<evidence type="ECO:0000256" key="3">
    <source>
        <dbReference type="ARBA" id="ARBA00022729"/>
    </source>
</evidence>
<dbReference type="Pfam" id="PF07980">
    <property type="entry name" value="SusD_RagB"/>
    <property type="match status" value="1"/>
</dbReference>
<feature type="domain" description="SusD-like N-terminal" evidence="7">
    <location>
        <begin position="78"/>
        <end position="204"/>
    </location>
</feature>
<evidence type="ECO:0000256" key="4">
    <source>
        <dbReference type="ARBA" id="ARBA00023136"/>
    </source>
</evidence>
<proteinExistence type="inferred from homology"/>
<evidence type="ECO:0000256" key="1">
    <source>
        <dbReference type="ARBA" id="ARBA00004442"/>
    </source>
</evidence>
<dbReference type="Gene3D" id="1.25.40.390">
    <property type="match status" value="1"/>
</dbReference>
<keyword evidence="5" id="KW-0998">Cell outer membrane</keyword>
<accession>A0A4P6YG46</accession>
<dbReference type="AlphaFoldDB" id="A0A4P6YG46"/>
<protein>
    <submittedName>
        <fullName evidence="8">RagB/SusD family nutrient uptake outer membrane protein</fullName>
    </submittedName>
</protein>
<organism evidence="8 9">
    <name type="scientific">Flavobacterium nackdongense</name>
    <dbReference type="NCBI Taxonomy" id="2547394"/>
    <lineage>
        <taxon>Bacteria</taxon>
        <taxon>Pseudomonadati</taxon>
        <taxon>Bacteroidota</taxon>
        <taxon>Flavobacteriia</taxon>
        <taxon>Flavobacteriales</taxon>
        <taxon>Flavobacteriaceae</taxon>
        <taxon>Flavobacterium</taxon>
    </lineage>
</organism>
<comment type="similarity">
    <text evidence="2">Belongs to the SusD family.</text>
</comment>
<name>A0A4P6YG46_9FLAO</name>
<evidence type="ECO:0000313" key="8">
    <source>
        <dbReference type="EMBL" id="QBN19520.1"/>
    </source>
</evidence>
<dbReference type="RefSeq" id="WP_133277037.1">
    <property type="nucleotide sequence ID" value="NZ_CP037933.1"/>
</dbReference>
<dbReference type="GO" id="GO:0009279">
    <property type="term" value="C:cell outer membrane"/>
    <property type="evidence" value="ECO:0007669"/>
    <property type="project" value="UniProtKB-SubCell"/>
</dbReference>
<dbReference type="Proteomes" id="UP000291124">
    <property type="component" value="Chromosome"/>
</dbReference>
<keyword evidence="4" id="KW-0472">Membrane</keyword>
<reference evidence="9" key="1">
    <citation type="submission" date="2019-03" db="EMBL/GenBank/DDBJ databases">
        <title>Flavobacterium sp.</title>
        <authorList>
            <person name="Kim H."/>
        </authorList>
    </citation>
    <scope>NUCLEOTIDE SEQUENCE [LARGE SCALE GENOMIC DNA]</scope>
    <source>
        <strain evidence="9">GS13</strain>
    </source>
</reference>
<dbReference type="InterPro" id="IPR033985">
    <property type="entry name" value="SusD-like_N"/>
</dbReference>
<dbReference type="PROSITE" id="PS51257">
    <property type="entry name" value="PROKAR_LIPOPROTEIN"/>
    <property type="match status" value="1"/>
</dbReference>
<dbReference type="KEGG" id="fnk:E1750_12155"/>
<dbReference type="InterPro" id="IPR011990">
    <property type="entry name" value="TPR-like_helical_dom_sf"/>
</dbReference>
<evidence type="ECO:0000259" key="6">
    <source>
        <dbReference type="Pfam" id="PF07980"/>
    </source>
</evidence>
<evidence type="ECO:0000256" key="5">
    <source>
        <dbReference type="ARBA" id="ARBA00023237"/>
    </source>
</evidence>
<evidence type="ECO:0000313" key="9">
    <source>
        <dbReference type="Proteomes" id="UP000291124"/>
    </source>
</evidence>
<keyword evidence="9" id="KW-1185">Reference proteome</keyword>
<comment type="subcellular location">
    <subcellularLocation>
        <location evidence="1">Cell outer membrane</location>
    </subcellularLocation>
</comment>
<keyword evidence="3" id="KW-0732">Signal</keyword>